<keyword evidence="2" id="KW-1185">Reference proteome</keyword>
<organism evidence="1 2">
    <name type="scientific">Ascobolus immersus RN42</name>
    <dbReference type="NCBI Taxonomy" id="1160509"/>
    <lineage>
        <taxon>Eukaryota</taxon>
        <taxon>Fungi</taxon>
        <taxon>Dikarya</taxon>
        <taxon>Ascomycota</taxon>
        <taxon>Pezizomycotina</taxon>
        <taxon>Pezizomycetes</taxon>
        <taxon>Pezizales</taxon>
        <taxon>Ascobolaceae</taxon>
        <taxon>Ascobolus</taxon>
    </lineage>
</organism>
<evidence type="ECO:0000313" key="2">
    <source>
        <dbReference type="Proteomes" id="UP000275078"/>
    </source>
</evidence>
<gene>
    <name evidence="1" type="ORF">BJ508DRAFT_303225</name>
</gene>
<reference evidence="1 2" key="1">
    <citation type="journal article" date="2018" name="Nat. Ecol. Evol.">
        <title>Pezizomycetes genomes reveal the molecular basis of ectomycorrhizal truffle lifestyle.</title>
        <authorList>
            <person name="Murat C."/>
            <person name="Payen T."/>
            <person name="Noel B."/>
            <person name="Kuo A."/>
            <person name="Morin E."/>
            <person name="Chen J."/>
            <person name="Kohler A."/>
            <person name="Krizsan K."/>
            <person name="Balestrini R."/>
            <person name="Da Silva C."/>
            <person name="Montanini B."/>
            <person name="Hainaut M."/>
            <person name="Levati E."/>
            <person name="Barry K.W."/>
            <person name="Belfiori B."/>
            <person name="Cichocki N."/>
            <person name="Clum A."/>
            <person name="Dockter R.B."/>
            <person name="Fauchery L."/>
            <person name="Guy J."/>
            <person name="Iotti M."/>
            <person name="Le Tacon F."/>
            <person name="Lindquist E.A."/>
            <person name="Lipzen A."/>
            <person name="Malagnac F."/>
            <person name="Mello A."/>
            <person name="Molinier V."/>
            <person name="Miyauchi S."/>
            <person name="Poulain J."/>
            <person name="Riccioni C."/>
            <person name="Rubini A."/>
            <person name="Sitrit Y."/>
            <person name="Splivallo R."/>
            <person name="Traeger S."/>
            <person name="Wang M."/>
            <person name="Zifcakova L."/>
            <person name="Wipf D."/>
            <person name="Zambonelli A."/>
            <person name="Paolocci F."/>
            <person name="Nowrousian M."/>
            <person name="Ottonello S."/>
            <person name="Baldrian P."/>
            <person name="Spatafora J.W."/>
            <person name="Henrissat B."/>
            <person name="Nagy L.G."/>
            <person name="Aury J.M."/>
            <person name="Wincker P."/>
            <person name="Grigoriev I.V."/>
            <person name="Bonfante P."/>
            <person name="Martin F.M."/>
        </authorList>
    </citation>
    <scope>NUCLEOTIDE SEQUENCE [LARGE SCALE GENOMIC DNA]</scope>
    <source>
        <strain evidence="1 2">RN42</strain>
    </source>
</reference>
<dbReference type="AlphaFoldDB" id="A0A3N4IGA6"/>
<dbReference type="EMBL" id="ML119655">
    <property type="protein sequence ID" value="RPA85192.1"/>
    <property type="molecule type" value="Genomic_DNA"/>
</dbReference>
<sequence>MFARTSIYKLIRKSFVLCQVMLKNVHFECQFCGFGQVLPFLGRRRPGLYSSSEPNTLPLDNTQRQQKVHQNGPLNDLPCEDQHPAPTPLAIRLKSETLSNPLRSFTNSPNSAAQSMSLALTLPPRSSLLALTLRSATPKPHSEASRILGIRFKTKLSGTELKEAKEVGSALVEMQKAVAKNKIRSYVISFGLGSTIVYYGVTRLWLAFGVFSLVTLFLADESAGVDGYDQVQGVYRSIFRSRERKWKEIVVLVAEYLADKENVNEAAWKEGRCILGLEKREVKTAKAAADTF</sequence>
<name>A0A3N4IGA6_ASCIM</name>
<evidence type="ECO:0000313" key="1">
    <source>
        <dbReference type="EMBL" id="RPA85192.1"/>
    </source>
</evidence>
<proteinExistence type="predicted"/>
<protein>
    <submittedName>
        <fullName evidence="1">Uncharacterized protein</fullName>
    </submittedName>
</protein>
<dbReference type="Proteomes" id="UP000275078">
    <property type="component" value="Unassembled WGS sequence"/>
</dbReference>
<accession>A0A3N4IGA6</accession>